<feature type="compositionally biased region" description="Low complexity" evidence="5">
    <location>
        <begin position="57"/>
        <end position="66"/>
    </location>
</feature>
<dbReference type="GO" id="GO:0008270">
    <property type="term" value="F:zinc ion binding"/>
    <property type="evidence" value="ECO:0007669"/>
    <property type="project" value="UniProtKB-KW"/>
</dbReference>
<proteinExistence type="predicted"/>
<evidence type="ECO:0000313" key="8">
    <source>
        <dbReference type="Proteomes" id="UP001591681"/>
    </source>
</evidence>
<sequence>MRAGNTPETPSHGVNHGSFALASDESLGRKTATASQLLFAPRLKSSSTHPGDPRRPSSPSSPSSSPQTPMGLCSGSSEPALNGGCSGAFCNSTGGTTPSSPISLPKSPTFPSASVSGSTWQDECSICYENMVDTVIYACGHMCLCHTCGLRLKRMANACCPICRRPIKDIIKTYRST</sequence>
<name>A0ABD1JHX5_9TELE</name>
<dbReference type="InterPro" id="IPR037962">
    <property type="entry name" value="Neuralized"/>
</dbReference>
<evidence type="ECO:0000313" key="7">
    <source>
        <dbReference type="EMBL" id="KAL2086741.1"/>
    </source>
</evidence>
<organism evidence="7 8">
    <name type="scientific">Coilia grayii</name>
    <name type="common">Gray's grenadier anchovy</name>
    <dbReference type="NCBI Taxonomy" id="363190"/>
    <lineage>
        <taxon>Eukaryota</taxon>
        <taxon>Metazoa</taxon>
        <taxon>Chordata</taxon>
        <taxon>Craniata</taxon>
        <taxon>Vertebrata</taxon>
        <taxon>Euteleostomi</taxon>
        <taxon>Actinopterygii</taxon>
        <taxon>Neopterygii</taxon>
        <taxon>Teleostei</taxon>
        <taxon>Clupei</taxon>
        <taxon>Clupeiformes</taxon>
        <taxon>Clupeoidei</taxon>
        <taxon>Engraulidae</taxon>
        <taxon>Coilinae</taxon>
        <taxon>Coilia</taxon>
    </lineage>
</organism>
<dbReference type="PROSITE" id="PS50089">
    <property type="entry name" value="ZF_RING_2"/>
    <property type="match status" value="1"/>
</dbReference>
<accession>A0ABD1JHX5</accession>
<dbReference type="InterPro" id="IPR013083">
    <property type="entry name" value="Znf_RING/FYVE/PHD"/>
</dbReference>
<dbReference type="Pfam" id="PF13920">
    <property type="entry name" value="zf-C3HC4_3"/>
    <property type="match status" value="1"/>
</dbReference>
<reference evidence="7 8" key="1">
    <citation type="submission" date="2024-09" db="EMBL/GenBank/DDBJ databases">
        <title>A chromosome-level genome assembly of Gray's grenadier anchovy, Coilia grayii.</title>
        <authorList>
            <person name="Fu Z."/>
        </authorList>
    </citation>
    <scope>NUCLEOTIDE SEQUENCE [LARGE SCALE GENOMIC DNA]</scope>
    <source>
        <strain evidence="7">G4</strain>
        <tissue evidence="7">Muscle</tissue>
    </source>
</reference>
<dbReference type="PANTHER" id="PTHR12429">
    <property type="entry name" value="NEURALIZED"/>
    <property type="match status" value="1"/>
</dbReference>
<dbReference type="EMBL" id="JBHFQA010000015">
    <property type="protein sequence ID" value="KAL2086741.1"/>
    <property type="molecule type" value="Genomic_DNA"/>
</dbReference>
<evidence type="ECO:0000256" key="5">
    <source>
        <dbReference type="SAM" id="MobiDB-lite"/>
    </source>
</evidence>
<evidence type="ECO:0000259" key="6">
    <source>
        <dbReference type="PROSITE" id="PS50089"/>
    </source>
</evidence>
<dbReference type="FunFam" id="3.30.40.10:FF:000056">
    <property type="entry name" value="Putative E3 ubiquitin-protein ligase NEURL1B"/>
    <property type="match status" value="1"/>
</dbReference>
<evidence type="ECO:0000256" key="1">
    <source>
        <dbReference type="ARBA" id="ARBA00022723"/>
    </source>
</evidence>
<dbReference type="PANTHER" id="PTHR12429:SF13">
    <property type="entry name" value="E3 UBIQUITIN-PROTEIN LIGASE NEURL1"/>
    <property type="match status" value="1"/>
</dbReference>
<protein>
    <recommendedName>
        <fullName evidence="6">RING-type domain-containing protein</fullName>
    </recommendedName>
</protein>
<keyword evidence="3" id="KW-0862">Zinc</keyword>
<evidence type="ECO:0000256" key="2">
    <source>
        <dbReference type="ARBA" id="ARBA00022771"/>
    </source>
</evidence>
<dbReference type="SUPFAM" id="SSF57850">
    <property type="entry name" value="RING/U-box"/>
    <property type="match status" value="1"/>
</dbReference>
<comment type="caution">
    <text evidence="7">The sequence shown here is derived from an EMBL/GenBank/DDBJ whole genome shotgun (WGS) entry which is preliminary data.</text>
</comment>
<dbReference type="Gene3D" id="3.30.40.10">
    <property type="entry name" value="Zinc/RING finger domain, C3HC4 (zinc finger)"/>
    <property type="match status" value="1"/>
</dbReference>
<gene>
    <name evidence="7" type="ORF">ACEWY4_017800</name>
</gene>
<feature type="region of interest" description="Disordered" evidence="5">
    <location>
        <begin position="1"/>
        <end position="73"/>
    </location>
</feature>
<keyword evidence="8" id="KW-1185">Reference proteome</keyword>
<feature type="domain" description="RING-type" evidence="6">
    <location>
        <begin position="124"/>
        <end position="164"/>
    </location>
</feature>
<evidence type="ECO:0000256" key="4">
    <source>
        <dbReference type="PROSITE-ProRule" id="PRU00175"/>
    </source>
</evidence>
<evidence type="ECO:0000256" key="3">
    <source>
        <dbReference type="ARBA" id="ARBA00022833"/>
    </source>
</evidence>
<dbReference type="AlphaFoldDB" id="A0ABD1JHX5"/>
<keyword evidence="1" id="KW-0479">Metal-binding</keyword>
<dbReference type="InterPro" id="IPR001841">
    <property type="entry name" value="Znf_RING"/>
</dbReference>
<keyword evidence="2 4" id="KW-0863">Zinc-finger</keyword>
<dbReference type="Proteomes" id="UP001591681">
    <property type="component" value="Unassembled WGS sequence"/>
</dbReference>